<dbReference type="PANTHER" id="PTHR43228:SF1">
    <property type="entry name" value="TWO-COMPONENT RESPONSE REGULATOR ARR22"/>
    <property type="match status" value="1"/>
</dbReference>
<feature type="modified residue" description="4-aspartylphosphate" evidence="1">
    <location>
        <position position="61"/>
    </location>
</feature>
<dbReference type="InterPro" id="IPR019734">
    <property type="entry name" value="TPR_rpt"/>
</dbReference>
<dbReference type="InterPro" id="IPR011990">
    <property type="entry name" value="TPR-like_helical_dom_sf"/>
</dbReference>
<keyword evidence="1" id="KW-0597">Phosphoprotein</keyword>
<evidence type="ECO:0000313" key="4">
    <source>
        <dbReference type="Proteomes" id="UP001467690"/>
    </source>
</evidence>
<dbReference type="Pfam" id="PF00072">
    <property type="entry name" value="Response_reg"/>
    <property type="match status" value="1"/>
</dbReference>
<proteinExistence type="predicted"/>
<dbReference type="Gene3D" id="1.25.40.10">
    <property type="entry name" value="Tetratricopeptide repeat domain"/>
    <property type="match status" value="1"/>
</dbReference>
<dbReference type="InterPro" id="IPR001789">
    <property type="entry name" value="Sig_transdc_resp-reg_receiver"/>
</dbReference>
<name>A0ABV1REX0_9ALTE</name>
<dbReference type="EMBL" id="JBELOE010000116">
    <property type="protein sequence ID" value="MER2491461.1"/>
    <property type="molecule type" value="Genomic_DNA"/>
</dbReference>
<protein>
    <submittedName>
        <fullName evidence="3">Response regulator</fullName>
    </submittedName>
</protein>
<evidence type="ECO:0000259" key="2">
    <source>
        <dbReference type="PROSITE" id="PS50110"/>
    </source>
</evidence>
<dbReference type="Proteomes" id="UP001467690">
    <property type="component" value="Unassembled WGS sequence"/>
</dbReference>
<dbReference type="InterPro" id="IPR015374">
    <property type="entry name" value="ChAPs"/>
</dbReference>
<dbReference type="SUPFAM" id="SSF48452">
    <property type="entry name" value="TPR-like"/>
    <property type="match status" value="1"/>
</dbReference>
<evidence type="ECO:0000256" key="1">
    <source>
        <dbReference type="PROSITE-ProRule" id="PRU00169"/>
    </source>
</evidence>
<dbReference type="RefSeq" id="WP_143871701.1">
    <property type="nucleotide sequence ID" value="NZ_CP041660.1"/>
</dbReference>
<accession>A0ABV1REX0</accession>
<reference evidence="3 4" key="1">
    <citation type="submission" date="2024-06" db="EMBL/GenBank/DDBJ databases">
        <authorList>
            <person name="Chen R.Y."/>
        </authorList>
    </citation>
    <scope>NUCLEOTIDE SEQUENCE [LARGE SCALE GENOMIC DNA]</scope>
    <source>
        <strain evidence="3 4">D2</strain>
    </source>
</reference>
<gene>
    <name evidence="3" type="ORF">ABS311_06155</name>
</gene>
<dbReference type="Pfam" id="PF09295">
    <property type="entry name" value="ChAPs"/>
    <property type="match status" value="1"/>
</dbReference>
<comment type="caution">
    <text evidence="3">The sequence shown here is derived from an EMBL/GenBank/DDBJ whole genome shotgun (WGS) entry which is preliminary data.</text>
</comment>
<dbReference type="CDD" id="cd17589">
    <property type="entry name" value="REC_TPR"/>
    <property type="match status" value="1"/>
</dbReference>
<feature type="domain" description="Response regulatory" evidence="2">
    <location>
        <begin position="11"/>
        <end position="131"/>
    </location>
</feature>
<sequence>MKSGLTYADKSFLIVDDQRPFQIMLKGILINLGARNVNAVATGEAAISAARGRVYDFVLVDYNLGGHRKNGRQVIEELHSRKLLGPHSISIMVTGENHRPMVLGAVELQPDDYVMKPFSQNVLKFRLEKCYQKRAALIPVHRAMFDGKYDEAILECKKLIQDKSRYRNYCNNLLAELLCKMGKYQQAEYLLQKLLAHKPFTWGQIQLARTYYHQEKYSEAVRLASEVINQAPLIIDSYDLLSQALLKSGHITNSLEMAIKAVELSPYSIERQYRLCEVAQKCDMHEIVKDACKSILDMSRKSINQDDIHLLNYIRSVINAAEHTEDKSEQNKLMQEASLALQRGRHDELITHEMDYNAFEGLCRARLESLENQLLAAKKQLYAIQSKAQDNQVEGEDDPFIFDKVAVLLKIGEFETAESWIEQVANSSQNRNQFIKDNLEHYLKASESKQRAFSELNQAGIEAYKADEYMQAVNSFDQALKYAPLHTGGTLNLILAIFKLMETTGKYPEDLVKRVNKAFQSLSDIKLPTKQLERYQKLRGQYDNLIAEQSSRKN</sequence>
<dbReference type="InterPro" id="IPR052048">
    <property type="entry name" value="ST_Response_Regulator"/>
</dbReference>
<keyword evidence="4" id="KW-1185">Reference proteome</keyword>
<dbReference type="Gene3D" id="3.40.50.2300">
    <property type="match status" value="1"/>
</dbReference>
<organism evidence="3 4">
    <name type="scientific">Catenovulum sediminis</name>
    <dbReference type="NCBI Taxonomy" id="1740262"/>
    <lineage>
        <taxon>Bacteria</taxon>
        <taxon>Pseudomonadati</taxon>
        <taxon>Pseudomonadota</taxon>
        <taxon>Gammaproteobacteria</taxon>
        <taxon>Alteromonadales</taxon>
        <taxon>Alteromonadaceae</taxon>
        <taxon>Catenovulum</taxon>
    </lineage>
</organism>
<dbReference type="PROSITE" id="PS50110">
    <property type="entry name" value="RESPONSE_REGULATORY"/>
    <property type="match status" value="1"/>
</dbReference>
<dbReference type="InterPro" id="IPR011006">
    <property type="entry name" value="CheY-like_superfamily"/>
</dbReference>
<dbReference type="PANTHER" id="PTHR43228">
    <property type="entry name" value="TWO-COMPONENT RESPONSE REGULATOR"/>
    <property type="match status" value="1"/>
</dbReference>
<dbReference type="SMART" id="SM00448">
    <property type="entry name" value="REC"/>
    <property type="match status" value="1"/>
</dbReference>
<dbReference type="SMART" id="SM00028">
    <property type="entry name" value="TPR"/>
    <property type="match status" value="4"/>
</dbReference>
<dbReference type="SUPFAM" id="SSF52172">
    <property type="entry name" value="CheY-like"/>
    <property type="match status" value="1"/>
</dbReference>
<evidence type="ECO:0000313" key="3">
    <source>
        <dbReference type="EMBL" id="MER2491461.1"/>
    </source>
</evidence>